<dbReference type="EMBL" id="JBHSPU010000038">
    <property type="protein sequence ID" value="MFC5918278.1"/>
    <property type="molecule type" value="Genomic_DNA"/>
</dbReference>
<dbReference type="PANTHER" id="PTHR30055:SF151">
    <property type="entry name" value="TRANSCRIPTIONAL REGULATORY PROTEIN"/>
    <property type="match status" value="1"/>
</dbReference>
<accession>A0ABW1GVY8</accession>
<protein>
    <submittedName>
        <fullName evidence="7">TetR/AcrR family transcriptional regulator</fullName>
    </submittedName>
</protein>
<keyword evidence="2 4" id="KW-0238">DNA-binding</keyword>
<evidence type="ECO:0000256" key="1">
    <source>
        <dbReference type="ARBA" id="ARBA00023015"/>
    </source>
</evidence>
<evidence type="ECO:0000256" key="3">
    <source>
        <dbReference type="ARBA" id="ARBA00023163"/>
    </source>
</evidence>
<dbReference type="Pfam" id="PF02909">
    <property type="entry name" value="TetR_C_1"/>
    <property type="match status" value="1"/>
</dbReference>
<keyword evidence="8" id="KW-1185">Reference proteome</keyword>
<dbReference type="InterPro" id="IPR001647">
    <property type="entry name" value="HTH_TetR"/>
</dbReference>
<organism evidence="7 8">
    <name type="scientific">Streptomyces pulveraceus</name>
    <dbReference type="NCBI Taxonomy" id="68258"/>
    <lineage>
        <taxon>Bacteria</taxon>
        <taxon>Bacillati</taxon>
        <taxon>Actinomycetota</taxon>
        <taxon>Actinomycetes</taxon>
        <taxon>Kitasatosporales</taxon>
        <taxon>Streptomycetaceae</taxon>
        <taxon>Streptomyces</taxon>
    </lineage>
</organism>
<proteinExistence type="predicted"/>
<dbReference type="InterPro" id="IPR036271">
    <property type="entry name" value="Tet_transcr_reg_TetR-rel_C_sf"/>
</dbReference>
<gene>
    <name evidence="7" type="ORF">ACFP1B_33320</name>
</gene>
<evidence type="ECO:0000313" key="7">
    <source>
        <dbReference type="EMBL" id="MFC5918278.1"/>
    </source>
</evidence>
<feature type="domain" description="HTH tetR-type" evidence="6">
    <location>
        <begin position="26"/>
        <end position="86"/>
    </location>
</feature>
<name>A0ABW1GVY8_9ACTN</name>
<feature type="DNA-binding region" description="H-T-H motif" evidence="4">
    <location>
        <begin position="49"/>
        <end position="68"/>
    </location>
</feature>
<dbReference type="InterPro" id="IPR050109">
    <property type="entry name" value="HTH-type_TetR-like_transc_reg"/>
</dbReference>
<dbReference type="Gene3D" id="1.10.10.60">
    <property type="entry name" value="Homeodomain-like"/>
    <property type="match status" value="1"/>
</dbReference>
<dbReference type="SUPFAM" id="SSF46689">
    <property type="entry name" value="Homeodomain-like"/>
    <property type="match status" value="1"/>
</dbReference>
<dbReference type="Proteomes" id="UP001596200">
    <property type="component" value="Unassembled WGS sequence"/>
</dbReference>
<dbReference type="InterPro" id="IPR004111">
    <property type="entry name" value="Repressor_TetR_C"/>
</dbReference>
<dbReference type="PROSITE" id="PS50977">
    <property type="entry name" value="HTH_TETR_2"/>
    <property type="match status" value="1"/>
</dbReference>
<comment type="caution">
    <text evidence="7">The sequence shown here is derived from an EMBL/GenBank/DDBJ whole genome shotgun (WGS) entry which is preliminary data.</text>
</comment>
<evidence type="ECO:0000313" key="8">
    <source>
        <dbReference type="Proteomes" id="UP001596200"/>
    </source>
</evidence>
<evidence type="ECO:0000256" key="2">
    <source>
        <dbReference type="ARBA" id="ARBA00023125"/>
    </source>
</evidence>
<evidence type="ECO:0000259" key="6">
    <source>
        <dbReference type="PROSITE" id="PS50977"/>
    </source>
</evidence>
<dbReference type="RefSeq" id="WP_344516545.1">
    <property type="nucleotide sequence ID" value="NZ_BAAATU010000040.1"/>
</dbReference>
<dbReference type="SUPFAM" id="SSF48498">
    <property type="entry name" value="Tetracyclin repressor-like, C-terminal domain"/>
    <property type="match status" value="1"/>
</dbReference>
<reference evidence="8" key="1">
    <citation type="journal article" date="2019" name="Int. J. Syst. Evol. Microbiol.">
        <title>The Global Catalogue of Microorganisms (GCM) 10K type strain sequencing project: providing services to taxonomists for standard genome sequencing and annotation.</title>
        <authorList>
            <consortium name="The Broad Institute Genomics Platform"/>
            <consortium name="The Broad Institute Genome Sequencing Center for Infectious Disease"/>
            <person name="Wu L."/>
            <person name="Ma J."/>
        </authorList>
    </citation>
    <scope>NUCLEOTIDE SEQUENCE [LARGE SCALE GENOMIC DNA]</scope>
    <source>
        <strain evidence="8">JCM 4147</strain>
    </source>
</reference>
<evidence type="ECO:0000256" key="4">
    <source>
        <dbReference type="PROSITE-ProRule" id="PRU00335"/>
    </source>
</evidence>
<dbReference type="InterPro" id="IPR009057">
    <property type="entry name" value="Homeodomain-like_sf"/>
</dbReference>
<keyword evidence="3" id="KW-0804">Transcription</keyword>
<dbReference type="PANTHER" id="PTHR30055">
    <property type="entry name" value="HTH-TYPE TRANSCRIPTIONAL REGULATOR RUTR"/>
    <property type="match status" value="1"/>
</dbReference>
<feature type="region of interest" description="Disordered" evidence="5">
    <location>
        <begin position="1"/>
        <end position="26"/>
    </location>
</feature>
<dbReference type="Gene3D" id="1.10.357.10">
    <property type="entry name" value="Tetracycline Repressor, domain 2"/>
    <property type="match status" value="1"/>
</dbReference>
<sequence length="238" mass="25156">MSDEQSEAVRLLWGPHPKPTRGPKPALSLNRIARAGIEVADAEGLAAVSMQRVAGLLGVTKMALYRYVPGKAELVAVMVETAIGGAPPPNEPGRDWREQLGDWARHLSTVFHRHPWLLDATVGPRVVGPGELAWMEQALAALDDTGLTGAERMDAVVLLTGHVRGIALQARAAGPDGSPEAQLSATLGELMRAHGERYPALTAALASAAQSGGQDEALEFGLHRILDGLGLLIAQRTN</sequence>
<dbReference type="Pfam" id="PF00440">
    <property type="entry name" value="TetR_N"/>
    <property type="match status" value="1"/>
</dbReference>
<evidence type="ECO:0000256" key="5">
    <source>
        <dbReference type="SAM" id="MobiDB-lite"/>
    </source>
</evidence>
<keyword evidence="1" id="KW-0805">Transcription regulation</keyword>